<dbReference type="RefSeq" id="WP_211940201.1">
    <property type="nucleotide sequence ID" value="NZ_CP073078.1"/>
</dbReference>
<proteinExistence type="predicted"/>
<dbReference type="GO" id="GO:0006355">
    <property type="term" value="P:regulation of DNA-templated transcription"/>
    <property type="evidence" value="ECO:0007669"/>
    <property type="project" value="InterPro"/>
</dbReference>
<gene>
    <name evidence="2" type="ORF">KCG34_09920</name>
</gene>
<reference evidence="2" key="1">
    <citation type="submission" date="2021-04" db="EMBL/GenBank/DDBJ databases">
        <title>The complete genome sequence of Caulobacter sp. S6.</title>
        <authorList>
            <person name="Tang Y."/>
            <person name="Ouyang W."/>
            <person name="Liu Q."/>
            <person name="Huang B."/>
            <person name="Guo Z."/>
            <person name="Lei P."/>
        </authorList>
    </citation>
    <scope>NUCLEOTIDE SEQUENCE</scope>
    <source>
        <strain evidence="2">S6</strain>
    </source>
</reference>
<dbReference type="AlphaFoldDB" id="A0A975IWS6"/>
<organism evidence="2 3">
    <name type="scientific">Phenylobacterium montanum</name>
    <dbReference type="NCBI Taxonomy" id="2823693"/>
    <lineage>
        <taxon>Bacteria</taxon>
        <taxon>Pseudomonadati</taxon>
        <taxon>Pseudomonadota</taxon>
        <taxon>Alphaproteobacteria</taxon>
        <taxon>Caulobacterales</taxon>
        <taxon>Caulobacteraceae</taxon>
        <taxon>Phenylobacterium</taxon>
    </lineage>
</organism>
<feature type="domain" description="Ribbon-helix-helix protein CopG" evidence="1">
    <location>
        <begin position="3"/>
        <end position="39"/>
    </location>
</feature>
<sequence>MKVRLNLYCEAKLAQGLDELAARRRLPKSAIVEAAIASFLSPDGADRRDAAFTRRLDRISRQLERLERDQTIMVEAFALYVGAWLAANPPVPASQRAASEAQGRARYERFLERLGRRYQQGRRIADEILADRIAWGAVPGKADEGEAGEG</sequence>
<dbReference type="Proteomes" id="UP000676409">
    <property type="component" value="Chromosome"/>
</dbReference>
<keyword evidence="3" id="KW-1185">Reference proteome</keyword>
<dbReference type="Pfam" id="PF01402">
    <property type="entry name" value="RHH_1"/>
    <property type="match status" value="1"/>
</dbReference>
<evidence type="ECO:0000259" key="1">
    <source>
        <dbReference type="Pfam" id="PF01402"/>
    </source>
</evidence>
<name>A0A975IWS6_9CAUL</name>
<evidence type="ECO:0000313" key="3">
    <source>
        <dbReference type="Proteomes" id="UP000676409"/>
    </source>
</evidence>
<protein>
    <submittedName>
        <fullName evidence="2">Ribbon-helix-helix protein, CopG family</fullName>
    </submittedName>
</protein>
<dbReference type="InterPro" id="IPR002145">
    <property type="entry name" value="CopG"/>
</dbReference>
<dbReference type="EMBL" id="CP073078">
    <property type="protein sequence ID" value="QUD90150.1"/>
    <property type="molecule type" value="Genomic_DNA"/>
</dbReference>
<accession>A0A975IWS6</accession>
<evidence type="ECO:0000313" key="2">
    <source>
        <dbReference type="EMBL" id="QUD90150.1"/>
    </source>
</evidence>
<dbReference type="KEGG" id="caul:KCG34_09920"/>